<feature type="region of interest" description="Disordered" evidence="1">
    <location>
        <begin position="147"/>
        <end position="184"/>
    </location>
</feature>
<accession>A0AAU7B4D5</accession>
<proteinExistence type="predicted"/>
<dbReference type="RefSeq" id="WP_354699716.1">
    <property type="nucleotide sequence ID" value="NZ_CP114014.1"/>
</dbReference>
<evidence type="ECO:0000256" key="1">
    <source>
        <dbReference type="SAM" id="MobiDB-lite"/>
    </source>
</evidence>
<dbReference type="AlphaFoldDB" id="A0AAU7B4D5"/>
<name>A0AAU7B4D5_9ACTN</name>
<dbReference type="KEGG" id="parq:DSM112329_05440"/>
<evidence type="ECO:0000313" key="2">
    <source>
        <dbReference type="EMBL" id="XAY08538.1"/>
    </source>
</evidence>
<reference evidence="2" key="1">
    <citation type="submission" date="2022-12" db="EMBL/GenBank/DDBJ databases">
        <title>Paraconexibacter alkalitolerans sp. nov. and Baekduia alba sp. nov., isolated from soil and emended description of the genera Paraconexibacter (Chun et al., 2020) and Baekduia (An et al., 2020).</title>
        <authorList>
            <person name="Vieira S."/>
            <person name="Huber K.J."/>
            <person name="Geppert A."/>
            <person name="Wolf J."/>
            <person name="Neumann-Schaal M."/>
            <person name="Muesken M."/>
            <person name="Overmann J."/>
        </authorList>
    </citation>
    <scope>NUCLEOTIDE SEQUENCE</scope>
    <source>
        <strain evidence="2">AEG42_29</strain>
    </source>
</reference>
<sequence>MTGPLEAIAATLDAEGGLVAAAVGPPPVGTPTPHGDVAAAGPGRAPEYAQIVEAVREGHLTHAAEWTDNPVRPQPRIVTTDDPDLALLVGDRLYALGLARLAELGDLDAVAVLADTIVLGAQAHATGAEDLAEAAWAAGAQAVAQGPREAWTQARDSARAGDPSGASALRDAARQLARTGANAP</sequence>
<gene>
    <name evidence="2" type="ORF">DSM112329_05440</name>
</gene>
<organism evidence="2">
    <name type="scientific">Paraconexibacter sp. AEG42_29</name>
    <dbReference type="NCBI Taxonomy" id="2997339"/>
    <lineage>
        <taxon>Bacteria</taxon>
        <taxon>Bacillati</taxon>
        <taxon>Actinomycetota</taxon>
        <taxon>Thermoleophilia</taxon>
        <taxon>Solirubrobacterales</taxon>
        <taxon>Paraconexibacteraceae</taxon>
        <taxon>Paraconexibacter</taxon>
    </lineage>
</organism>
<dbReference type="EMBL" id="CP114014">
    <property type="protein sequence ID" value="XAY08538.1"/>
    <property type="molecule type" value="Genomic_DNA"/>
</dbReference>
<protein>
    <submittedName>
        <fullName evidence="2">Uncharacterized protein</fullName>
    </submittedName>
</protein>